<gene>
    <name evidence="1" type="ORF">D917_10117</name>
</gene>
<evidence type="ECO:0000313" key="2">
    <source>
        <dbReference type="Proteomes" id="UP000243006"/>
    </source>
</evidence>
<name>A0A1Y3ECY8_9BILA</name>
<comment type="caution">
    <text evidence="1">The sequence shown here is derived from an EMBL/GenBank/DDBJ whole genome shotgun (WGS) entry which is preliminary data.</text>
</comment>
<sequence length="135" mass="15527">MLADVGIACSVNDFQGKLNVHPNEKIREHLAGNLSVFAMTTMEFRLFQAVLLSVNVRGELKLNQIKCNAFSTVYRKKQQNFIIIFCFLNFLLSNLFDDVSWLNFETFVCISGSSGNNRIIVDHLMNRNPYERQQC</sequence>
<organism evidence="1 2">
    <name type="scientific">Trichinella nativa</name>
    <dbReference type="NCBI Taxonomy" id="6335"/>
    <lineage>
        <taxon>Eukaryota</taxon>
        <taxon>Metazoa</taxon>
        <taxon>Ecdysozoa</taxon>
        <taxon>Nematoda</taxon>
        <taxon>Enoplea</taxon>
        <taxon>Dorylaimia</taxon>
        <taxon>Trichinellida</taxon>
        <taxon>Trichinellidae</taxon>
        <taxon>Trichinella</taxon>
    </lineage>
</organism>
<accession>A0A1Y3ECY8</accession>
<reference evidence="1 2" key="1">
    <citation type="submission" date="2015-04" db="EMBL/GenBank/DDBJ databases">
        <title>Draft genome of the roundworm Trichinella nativa.</title>
        <authorList>
            <person name="Mitreva M."/>
        </authorList>
    </citation>
    <scope>NUCLEOTIDE SEQUENCE [LARGE SCALE GENOMIC DNA]</scope>
    <source>
        <strain evidence="1 2">ISS45</strain>
    </source>
</reference>
<protein>
    <submittedName>
        <fullName evidence="1">Uncharacterized protein</fullName>
    </submittedName>
</protein>
<proteinExistence type="predicted"/>
<dbReference type="Proteomes" id="UP000243006">
    <property type="component" value="Unassembled WGS sequence"/>
</dbReference>
<dbReference type="AlphaFoldDB" id="A0A1Y3ECY8"/>
<dbReference type="EMBL" id="LVZM01016040">
    <property type="protein sequence ID" value="OUC42993.1"/>
    <property type="molecule type" value="Genomic_DNA"/>
</dbReference>
<evidence type="ECO:0000313" key="1">
    <source>
        <dbReference type="EMBL" id="OUC42993.1"/>
    </source>
</evidence>